<evidence type="ECO:0000313" key="2">
    <source>
        <dbReference type="EnsemblPlants" id="AUR62029087-RA:cds"/>
    </source>
</evidence>
<dbReference type="InterPro" id="IPR050796">
    <property type="entry name" value="SCF_F-box_component"/>
</dbReference>
<dbReference type="Proteomes" id="UP000596660">
    <property type="component" value="Unplaced"/>
</dbReference>
<dbReference type="Gramene" id="AUR62029087-RA">
    <property type="protein sequence ID" value="AUR62029087-RA:cds"/>
    <property type="gene ID" value="AUR62029087"/>
</dbReference>
<dbReference type="PANTHER" id="PTHR31672:SF13">
    <property type="entry name" value="F-BOX PROTEIN CPR30-LIKE"/>
    <property type="match status" value="1"/>
</dbReference>
<feature type="domain" description="F-box" evidence="1">
    <location>
        <begin position="69"/>
        <end position="109"/>
    </location>
</feature>
<evidence type="ECO:0000313" key="3">
    <source>
        <dbReference type="Proteomes" id="UP000596660"/>
    </source>
</evidence>
<name>A0A803MGI5_CHEQI</name>
<reference evidence="2" key="2">
    <citation type="submission" date="2021-03" db="UniProtKB">
        <authorList>
            <consortium name="EnsemblPlants"/>
        </authorList>
    </citation>
    <scope>IDENTIFICATION</scope>
</reference>
<dbReference type="Pfam" id="PF07734">
    <property type="entry name" value="FBA_1"/>
    <property type="match status" value="1"/>
</dbReference>
<protein>
    <recommendedName>
        <fullName evidence="1">F-box domain-containing protein</fullName>
    </recommendedName>
</protein>
<gene>
    <name evidence="2" type="primary">LOC110730803</name>
</gene>
<dbReference type="EnsemblPlants" id="AUR62029087-RA">
    <property type="protein sequence ID" value="AUR62029087-RA:cds"/>
    <property type="gene ID" value="AUR62029087"/>
</dbReference>
<dbReference type="InterPro" id="IPR036047">
    <property type="entry name" value="F-box-like_dom_sf"/>
</dbReference>
<dbReference type="AlphaFoldDB" id="A0A803MGI5"/>
<organism evidence="2 3">
    <name type="scientific">Chenopodium quinoa</name>
    <name type="common">Quinoa</name>
    <dbReference type="NCBI Taxonomy" id="63459"/>
    <lineage>
        <taxon>Eukaryota</taxon>
        <taxon>Viridiplantae</taxon>
        <taxon>Streptophyta</taxon>
        <taxon>Embryophyta</taxon>
        <taxon>Tracheophyta</taxon>
        <taxon>Spermatophyta</taxon>
        <taxon>Magnoliopsida</taxon>
        <taxon>eudicotyledons</taxon>
        <taxon>Gunneridae</taxon>
        <taxon>Pentapetalae</taxon>
        <taxon>Caryophyllales</taxon>
        <taxon>Chenopodiaceae</taxon>
        <taxon>Chenopodioideae</taxon>
        <taxon>Atripliceae</taxon>
        <taxon>Chenopodium</taxon>
    </lineage>
</organism>
<evidence type="ECO:0000259" key="1">
    <source>
        <dbReference type="SMART" id="SM00256"/>
    </source>
</evidence>
<dbReference type="SUPFAM" id="SSF81383">
    <property type="entry name" value="F-box domain"/>
    <property type="match status" value="1"/>
</dbReference>
<dbReference type="InterPro" id="IPR006527">
    <property type="entry name" value="F-box-assoc_dom_typ1"/>
</dbReference>
<dbReference type="CDD" id="cd22157">
    <property type="entry name" value="F-box_AtFBW1-like"/>
    <property type="match status" value="1"/>
</dbReference>
<reference evidence="2" key="1">
    <citation type="journal article" date="2017" name="Nature">
        <title>The genome of Chenopodium quinoa.</title>
        <authorList>
            <person name="Jarvis D.E."/>
            <person name="Ho Y.S."/>
            <person name="Lightfoot D.J."/>
            <person name="Schmoeckel S.M."/>
            <person name="Li B."/>
            <person name="Borm T.J.A."/>
            <person name="Ohyanagi H."/>
            <person name="Mineta K."/>
            <person name="Michell C.T."/>
            <person name="Saber N."/>
            <person name="Kharbatia N.M."/>
            <person name="Rupper R.R."/>
            <person name="Sharp A.R."/>
            <person name="Dally N."/>
            <person name="Boughton B.A."/>
            <person name="Woo Y.H."/>
            <person name="Gao G."/>
            <person name="Schijlen E.G.W.M."/>
            <person name="Guo X."/>
            <person name="Momin A.A."/>
            <person name="Negrao S."/>
            <person name="Al-Babili S."/>
            <person name="Gehring C."/>
            <person name="Roessner U."/>
            <person name="Jung C."/>
            <person name="Murphy K."/>
            <person name="Arold S.T."/>
            <person name="Gojobori T."/>
            <person name="van der Linden C.G."/>
            <person name="van Loo E.N."/>
            <person name="Jellen E.N."/>
            <person name="Maughan P.J."/>
            <person name="Tester M."/>
        </authorList>
    </citation>
    <scope>NUCLEOTIDE SEQUENCE [LARGE SCALE GENOMIC DNA]</scope>
    <source>
        <strain evidence="2">cv. PI 614886</strain>
    </source>
</reference>
<dbReference type="PANTHER" id="PTHR31672">
    <property type="entry name" value="BNACNNG10540D PROTEIN"/>
    <property type="match status" value="1"/>
</dbReference>
<dbReference type="InterPro" id="IPR017451">
    <property type="entry name" value="F-box-assoc_interact_dom"/>
</dbReference>
<dbReference type="SMART" id="SM00256">
    <property type="entry name" value="FBOX"/>
    <property type="match status" value="1"/>
</dbReference>
<accession>A0A803MGI5</accession>
<dbReference type="Gene3D" id="1.20.1280.50">
    <property type="match status" value="1"/>
</dbReference>
<keyword evidence="3" id="KW-1185">Reference proteome</keyword>
<sequence>MYKKLEHFVLDTKKKLGEEHFGSKPSMYGGDMRRPNMDGVGPRIAVFLMGKFNYNHKAVIEESMATGGLYDDLVQEILMRLPAKTLLRCRCVCRSWYSLITNPDFILAHVCYNKAKRHLVLLRSFDHAEKKVRYKLCHDNEQLDEIMTIDFPFVSKHHDYFRMVGCVNGLVCLSDDIVEVTDTLILWNPVIRRFLTLPELKLDVESTDLGRSVFGFGFDSSKNDYKVIRIVYLKNPDFEALQVDAKIAIFRLSSSCWEVNGSASVPVLDTRQAYVNGVIHWLAYNKLIVGFDVKGEAFKDMMLPQTLQDANISDLTIASWCDLLSVFENGYWSGKLSLWIMKDYGAPKSWVKQFVIESFVMVRSLRSNGCVILQNIGGKLVLYNAKTNQFEEFKTHVEGSIRGFHMRSYLESLALLDQKDSHGVL</sequence>
<dbReference type="OMA" id="HTRSQWI"/>
<dbReference type="Pfam" id="PF00646">
    <property type="entry name" value="F-box"/>
    <property type="match status" value="1"/>
</dbReference>
<dbReference type="NCBIfam" id="TIGR01640">
    <property type="entry name" value="F_box_assoc_1"/>
    <property type="match status" value="1"/>
</dbReference>
<proteinExistence type="predicted"/>
<dbReference type="InterPro" id="IPR001810">
    <property type="entry name" value="F-box_dom"/>
</dbReference>